<evidence type="ECO:0000313" key="4">
    <source>
        <dbReference type="Proteomes" id="UP001211872"/>
    </source>
</evidence>
<feature type="domain" description="HPt" evidence="2">
    <location>
        <begin position="50"/>
        <end position="149"/>
    </location>
</feature>
<proteinExistence type="predicted"/>
<dbReference type="Pfam" id="PF01627">
    <property type="entry name" value="Hpt"/>
    <property type="match status" value="1"/>
</dbReference>
<dbReference type="Gene3D" id="1.20.120.160">
    <property type="entry name" value="HPT domain"/>
    <property type="match status" value="1"/>
</dbReference>
<dbReference type="InterPro" id="IPR008207">
    <property type="entry name" value="Sig_transdc_His_kin_Hpt_dom"/>
</dbReference>
<evidence type="ECO:0000256" key="1">
    <source>
        <dbReference type="PROSITE-ProRule" id="PRU00110"/>
    </source>
</evidence>
<organism evidence="3 4">
    <name type="scientific">Hymenobacter yonginensis</name>
    <dbReference type="NCBI Taxonomy" id="748197"/>
    <lineage>
        <taxon>Bacteria</taxon>
        <taxon>Pseudomonadati</taxon>
        <taxon>Bacteroidota</taxon>
        <taxon>Cytophagia</taxon>
        <taxon>Cytophagales</taxon>
        <taxon>Hymenobacteraceae</taxon>
        <taxon>Hymenobacter</taxon>
    </lineage>
</organism>
<dbReference type="RefSeq" id="WP_270128007.1">
    <property type="nucleotide sequence ID" value="NZ_CP115396.1"/>
</dbReference>
<sequence>MNHALPLPPALLPAATCTLVACVPNTEKRPTPGPTAPLYDFSGMGKIAQDAEFVREIKQLFVVRVPEQLAQLHTTIEQEDWAEVAQLAHSLRATLGNLRIEPSARLLQQLDGLARHAPDKPRMLAVQQLVTHMAAAVVRQFQQELAQSQ</sequence>
<dbReference type="EMBL" id="CP115396">
    <property type="protein sequence ID" value="WBO85401.1"/>
    <property type="molecule type" value="Genomic_DNA"/>
</dbReference>
<evidence type="ECO:0000313" key="3">
    <source>
        <dbReference type="EMBL" id="WBO85401.1"/>
    </source>
</evidence>
<dbReference type="Proteomes" id="UP001211872">
    <property type="component" value="Chromosome"/>
</dbReference>
<keyword evidence="1" id="KW-0597">Phosphoprotein</keyword>
<evidence type="ECO:0000259" key="2">
    <source>
        <dbReference type="PROSITE" id="PS50894"/>
    </source>
</evidence>
<gene>
    <name evidence="3" type="ORF">O9Z63_03965</name>
</gene>
<protein>
    <submittedName>
        <fullName evidence="3">Hpt domain-containing protein</fullName>
    </submittedName>
</protein>
<accession>A0ABY7PRD5</accession>
<dbReference type="PROSITE" id="PS50894">
    <property type="entry name" value="HPT"/>
    <property type="match status" value="1"/>
</dbReference>
<reference evidence="3 4" key="1">
    <citation type="journal article" date="2011" name="Int. J. Syst. Evol. Microbiol.">
        <title>Hymenobacter yonginensis sp. nov., isolated from a mesotrophic artificial lake.</title>
        <authorList>
            <person name="Joung Y."/>
            <person name="Cho S.H."/>
            <person name="Kim H."/>
            <person name="Kim S.B."/>
            <person name="Joh K."/>
        </authorList>
    </citation>
    <scope>NUCLEOTIDE SEQUENCE [LARGE SCALE GENOMIC DNA]</scope>
    <source>
        <strain evidence="3 4">KCTC 22745</strain>
    </source>
</reference>
<name>A0ABY7PRD5_9BACT</name>
<dbReference type="InterPro" id="IPR036641">
    <property type="entry name" value="HPT_dom_sf"/>
</dbReference>
<feature type="modified residue" description="Phosphohistidine" evidence="1">
    <location>
        <position position="89"/>
    </location>
</feature>
<dbReference type="SUPFAM" id="SSF47226">
    <property type="entry name" value="Histidine-containing phosphotransfer domain, HPT domain"/>
    <property type="match status" value="1"/>
</dbReference>
<keyword evidence="4" id="KW-1185">Reference proteome</keyword>